<dbReference type="AlphaFoldDB" id="A0A820AUW8"/>
<dbReference type="SUPFAM" id="SSF52047">
    <property type="entry name" value="RNI-like"/>
    <property type="match status" value="1"/>
</dbReference>
<reference evidence="1" key="1">
    <citation type="submission" date="2021-02" db="EMBL/GenBank/DDBJ databases">
        <authorList>
            <person name="Nowell W R."/>
        </authorList>
    </citation>
    <scope>NUCLEOTIDE SEQUENCE</scope>
</reference>
<name>A0A820AUW8_9BILA</name>
<accession>A0A820AUW8</accession>
<evidence type="ECO:0000313" key="2">
    <source>
        <dbReference type="Proteomes" id="UP000663868"/>
    </source>
</evidence>
<dbReference type="Pfam" id="PF13516">
    <property type="entry name" value="LRR_6"/>
    <property type="match status" value="1"/>
</dbReference>
<organism evidence="1 2">
    <name type="scientific">Adineta steineri</name>
    <dbReference type="NCBI Taxonomy" id="433720"/>
    <lineage>
        <taxon>Eukaryota</taxon>
        <taxon>Metazoa</taxon>
        <taxon>Spiralia</taxon>
        <taxon>Gnathifera</taxon>
        <taxon>Rotifera</taxon>
        <taxon>Eurotatoria</taxon>
        <taxon>Bdelloidea</taxon>
        <taxon>Adinetida</taxon>
        <taxon>Adinetidae</taxon>
        <taxon>Adineta</taxon>
    </lineage>
</organism>
<proteinExistence type="predicted"/>
<dbReference type="SMART" id="SM00368">
    <property type="entry name" value="LRR_RI"/>
    <property type="match status" value="2"/>
</dbReference>
<evidence type="ECO:0000313" key="1">
    <source>
        <dbReference type="EMBL" id="CAF4197646.1"/>
    </source>
</evidence>
<feature type="non-terminal residue" evidence="1">
    <location>
        <position position="1"/>
    </location>
</feature>
<dbReference type="Proteomes" id="UP000663868">
    <property type="component" value="Unassembled WGS sequence"/>
</dbReference>
<protein>
    <submittedName>
        <fullName evidence="1">Uncharacterized protein</fullName>
    </submittedName>
</protein>
<sequence>TLVTLNILKTQILDQGAQAIALALLSNTSLKVLDLRGNCVEEPGAQQFIHVLRNNTV</sequence>
<gene>
    <name evidence="1" type="ORF">KXQ929_LOCUS39909</name>
</gene>
<comment type="caution">
    <text evidence="1">The sequence shown here is derived from an EMBL/GenBank/DDBJ whole genome shotgun (WGS) entry which is preliminary data.</text>
</comment>
<dbReference type="InterPro" id="IPR032675">
    <property type="entry name" value="LRR_dom_sf"/>
</dbReference>
<dbReference type="InterPro" id="IPR001611">
    <property type="entry name" value="Leu-rich_rpt"/>
</dbReference>
<dbReference type="Gene3D" id="3.80.10.10">
    <property type="entry name" value="Ribonuclease Inhibitor"/>
    <property type="match status" value="1"/>
</dbReference>
<dbReference type="EMBL" id="CAJOBB010007936">
    <property type="protein sequence ID" value="CAF4197646.1"/>
    <property type="molecule type" value="Genomic_DNA"/>
</dbReference>